<organism evidence="1">
    <name type="scientific">bioreactor metagenome</name>
    <dbReference type="NCBI Taxonomy" id="1076179"/>
    <lineage>
        <taxon>unclassified sequences</taxon>
        <taxon>metagenomes</taxon>
        <taxon>ecological metagenomes</taxon>
    </lineage>
</organism>
<name>A0A645HJH6_9ZZZZ</name>
<comment type="caution">
    <text evidence="1">The sequence shown here is derived from an EMBL/GenBank/DDBJ whole genome shotgun (WGS) entry which is preliminary data.</text>
</comment>
<dbReference type="EMBL" id="VSSQ01094819">
    <property type="protein sequence ID" value="MPN39171.1"/>
    <property type="molecule type" value="Genomic_DNA"/>
</dbReference>
<gene>
    <name evidence="1" type="ORF">SDC9_186699</name>
</gene>
<dbReference type="AlphaFoldDB" id="A0A645HJH6"/>
<evidence type="ECO:0000313" key="1">
    <source>
        <dbReference type="EMBL" id="MPN39171.1"/>
    </source>
</evidence>
<sequence>MDGTGPDTFVSILNFAFFAVYPGRLRTIVAAIGLFDILQGLRLSFLADSGGIRTDIGDQTYRSFFLAQV</sequence>
<reference evidence="1" key="1">
    <citation type="submission" date="2019-08" db="EMBL/GenBank/DDBJ databases">
        <authorList>
            <person name="Kucharzyk K."/>
            <person name="Murdoch R.W."/>
            <person name="Higgins S."/>
            <person name="Loffler F."/>
        </authorList>
    </citation>
    <scope>NUCLEOTIDE SEQUENCE</scope>
</reference>
<accession>A0A645HJH6</accession>
<proteinExistence type="predicted"/>
<protein>
    <submittedName>
        <fullName evidence="1">Uncharacterized protein</fullName>
    </submittedName>
</protein>